<name>A0A2M7RKL1_9BACT</name>
<dbReference type="AlphaFoldDB" id="A0A2M7RKL1"/>
<evidence type="ECO:0000256" key="1">
    <source>
        <dbReference type="ARBA" id="ARBA00022729"/>
    </source>
</evidence>
<dbReference type="GO" id="GO:0004222">
    <property type="term" value="F:metalloendopeptidase activity"/>
    <property type="evidence" value="ECO:0007669"/>
    <property type="project" value="TreeGrafter"/>
</dbReference>
<gene>
    <name evidence="5" type="ORF">COY66_01770</name>
</gene>
<reference evidence="5 6" key="1">
    <citation type="submission" date="2017-09" db="EMBL/GenBank/DDBJ databases">
        <title>Depth-based differentiation of microbial function through sediment-hosted aquifers and enrichment of novel symbionts in the deep terrestrial subsurface.</title>
        <authorList>
            <person name="Probst A.J."/>
            <person name="Ladd B."/>
            <person name="Jarett J.K."/>
            <person name="Geller-Mcgrath D.E."/>
            <person name="Sieber C.M."/>
            <person name="Emerson J.B."/>
            <person name="Anantharaman K."/>
            <person name="Thomas B.C."/>
            <person name="Malmstrom R."/>
            <person name="Stieglmeier M."/>
            <person name="Klingl A."/>
            <person name="Woyke T."/>
            <person name="Ryan C.M."/>
            <person name="Banfield J.F."/>
        </authorList>
    </citation>
    <scope>NUCLEOTIDE SEQUENCE [LARGE SCALE GENOMIC DNA]</scope>
    <source>
        <strain evidence="5">CG_4_10_14_0_8_um_filter_42_10</strain>
    </source>
</reference>
<dbReference type="CDD" id="cd12797">
    <property type="entry name" value="M23_peptidase"/>
    <property type="match status" value="1"/>
</dbReference>
<feature type="compositionally biased region" description="Basic and acidic residues" evidence="3">
    <location>
        <begin position="208"/>
        <end position="228"/>
    </location>
</feature>
<dbReference type="PANTHER" id="PTHR21666:SF289">
    <property type="entry name" value="L-ALA--D-GLU ENDOPEPTIDASE"/>
    <property type="match status" value="1"/>
</dbReference>
<keyword evidence="2" id="KW-0175">Coiled coil</keyword>
<sequence length="433" mass="49015">MGKNMSFIAKIKINPKKLLYLAGLVVITSLFVLPQRALLVQDDDSTTDQDQQLLNDINQQIDDREKKIEDLQKQIEQYKQNIATKQKEKLGIESEISLIDDRINKKNLDIEAQENIIEKLILEITDLETKIADKEEEILLEKDDLSGMIRKMYEYDQKTYLEVTIGNNNFSEYFTQLKYIEKLENSTKDALDHLKTLKSTLEGQRNNLNDKKTEVESEKAKLEGERGELEGEKSYKDQLLFDTKLDEAKFQQLVEQVRQEQVQTNSEISNLEREAQQRMNNDDFVGLGGDIIQGDASLTWPVNPKYGISCGFHCADYPFKRWFEHSGMDIRNPQGSPIGAAASGYVVIAKDAGMGYNYILIEHGDGLATLYGHVSRIDVSPEQYVRAGEIIGLSGGMPGFPGTGKFSTGAHLHFEVRVNGIPDDPLKYLPAIL</sequence>
<dbReference type="Gene3D" id="2.70.70.10">
    <property type="entry name" value="Glucose Permease (Domain IIA)"/>
    <property type="match status" value="1"/>
</dbReference>
<dbReference type="Proteomes" id="UP000230779">
    <property type="component" value="Unassembled WGS sequence"/>
</dbReference>
<keyword evidence="1" id="KW-0732">Signal</keyword>
<dbReference type="InterPro" id="IPR050570">
    <property type="entry name" value="Cell_wall_metabolism_enzyme"/>
</dbReference>
<dbReference type="SUPFAM" id="SSF51261">
    <property type="entry name" value="Duplicated hybrid motif"/>
    <property type="match status" value="1"/>
</dbReference>
<dbReference type="Pfam" id="PF01551">
    <property type="entry name" value="Peptidase_M23"/>
    <property type="match status" value="1"/>
</dbReference>
<comment type="caution">
    <text evidence="5">The sequence shown here is derived from an EMBL/GenBank/DDBJ whole genome shotgun (WGS) entry which is preliminary data.</text>
</comment>
<feature type="domain" description="M23ase beta-sheet core" evidence="4">
    <location>
        <begin position="324"/>
        <end position="425"/>
    </location>
</feature>
<evidence type="ECO:0000256" key="2">
    <source>
        <dbReference type="SAM" id="Coils"/>
    </source>
</evidence>
<evidence type="ECO:0000313" key="5">
    <source>
        <dbReference type="EMBL" id="PIY97001.1"/>
    </source>
</evidence>
<feature type="coiled-coil region" evidence="2">
    <location>
        <begin position="54"/>
        <end position="144"/>
    </location>
</feature>
<evidence type="ECO:0000313" key="6">
    <source>
        <dbReference type="Proteomes" id="UP000230779"/>
    </source>
</evidence>
<accession>A0A2M7RKL1</accession>
<evidence type="ECO:0000256" key="3">
    <source>
        <dbReference type="SAM" id="MobiDB-lite"/>
    </source>
</evidence>
<dbReference type="InterPro" id="IPR016047">
    <property type="entry name" value="M23ase_b-sheet_dom"/>
</dbReference>
<evidence type="ECO:0000259" key="4">
    <source>
        <dbReference type="Pfam" id="PF01551"/>
    </source>
</evidence>
<dbReference type="PANTHER" id="PTHR21666">
    <property type="entry name" value="PEPTIDASE-RELATED"/>
    <property type="match status" value="1"/>
</dbReference>
<proteinExistence type="predicted"/>
<dbReference type="Gene3D" id="6.10.250.3150">
    <property type="match status" value="1"/>
</dbReference>
<dbReference type="InterPro" id="IPR011055">
    <property type="entry name" value="Dup_hybrid_motif"/>
</dbReference>
<organism evidence="5 6">
    <name type="scientific">Candidatus Kerfeldbacteria bacterium CG_4_10_14_0_8_um_filter_42_10</name>
    <dbReference type="NCBI Taxonomy" id="2014248"/>
    <lineage>
        <taxon>Bacteria</taxon>
        <taxon>Candidatus Kerfeldiibacteriota</taxon>
    </lineage>
</organism>
<dbReference type="EMBL" id="PFMD01000022">
    <property type="protein sequence ID" value="PIY97001.1"/>
    <property type="molecule type" value="Genomic_DNA"/>
</dbReference>
<feature type="region of interest" description="Disordered" evidence="3">
    <location>
        <begin position="205"/>
        <end position="228"/>
    </location>
</feature>
<protein>
    <recommendedName>
        <fullName evidence="4">M23ase beta-sheet core domain-containing protein</fullName>
    </recommendedName>
</protein>